<keyword evidence="8" id="KW-1185">Reference proteome</keyword>
<dbReference type="Pfam" id="PF16546">
    <property type="entry name" value="SGTA_dimer"/>
    <property type="match status" value="1"/>
</dbReference>
<accession>H2B1Z8</accession>
<dbReference type="PANTHER" id="PTHR45831:SF2">
    <property type="entry name" value="LD24721P"/>
    <property type="match status" value="1"/>
</dbReference>
<dbReference type="InterPro" id="IPR032374">
    <property type="entry name" value="SGTA_dimer"/>
</dbReference>
<dbReference type="Pfam" id="PF13414">
    <property type="entry name" value="TPR_11"/>
    <property type="match status" value="1"/>
</dbReference>
<feature type="repeat" description="TPR" evidence="4">
    <location>
        <begin position="99"/>
        <end position="132"/>
    </location>
</feature>
<protein>
    <recommendedName>
        <fullName evidence="6">SGTA homodimerisation domain-containing protein</fullName>
    </recommendedName>
</protein>
<dbReference type="GO" id="GO:0072380">
    <property type="term" value="C:TRC complex"/>
    <property type="evidence" value="ECO:0007669"/>
    <property type="project" value="EnsemblFungi"/>
</dbReference>
<keyword evidence="2" id="KW-0677">Repeat</keyword>
<dbReference type="GeneID" id="13886856"/>
<feature type="region of interest" description="Disordered" evidence="5">
    <location>
        <begin position="309"/>
        <end position="331"/>
    </location>
</feature>
<organism evidence="7 8">
    <name type="scientific">Kazachstania africana (strain ATCC 22294 / BCRC 22015 / CBS 2517 / CECT 1963 / NBRC 1671 / NRRL Y-8276)</name>
    <name type="common">Yeast</name>
    <name type="synonym">Kluyveromyces africanus</name>
    <dbReference type="NCBI Taxonomy" id="1071382"/>
    <lineage>
        <taxon>Eukaryota</taxon>
        <taxon>Fungi</taxon>
        <taxon>Dikarya</taxon>
        <taxon>Ascomycota</taxon>
        <taxon>Saccharomycotina</taxon>
        <taxon>Saccharomycetes</taxon>
        <taxon>Saccharomycetales</taxon>
        <taxon>Saccharomycetaceae</taxon>
        <taxon>Kazachstania</taxon>
    </lineage>
</organism>
<dbReference type="eggNOG" id="KOG0553">
    <property type="taxonomic scope" value="Eukaryota"/>
</dbReference>
<dbReference type="GO" id="GO:0060090">
    <property type="term" value="F:molecular adaptor activity"/>
    <property type="evidence" value="ECO:0007669"/>
    <property type="project" value="EnsemblFungi"/>
</dbReference>
<dbReference type="OrthoDB" id="2335338at2759"/>
<dbReference type="FunCoup" id="H2B1Z8">
    <property type="interactions" value="659"/>
</dbReference>
<dbReference type="FunFam" id="1.25.40.10:FF:000207">
    <property type="entry name" value="Small glutamine-rich tetratricopeptide repeat-containing protein"/>
    <property type="match status" value="1"/>
</dbReference>
<dbReference type="InParanoid" id="H2B1Z8"/>
<dbReference type="Proteomes" id="UP000005220">
    <property type="component" value="Chromosome 12"/>
</dbReference>
<dbReference type="STRING" id="1071382.H2B1Z8"/>
<evidence type="ECO:0000313" key="8">
    <source>
        <dbReference type="Proteomes" id="UP000005220"/>
    </source>
</evidence>
<dbReference type="RefSeq" id="XP_003959783.1">
    <property type="nucleotide sequence ID" value="XM_003959734.1"/>
</dbReference>
<dbReference type="GO" id="GO:0009408">
    <property type="term" value="P:response to heat"/>
    <property type="evidence" value="ECO:0007669"/>
    <property type="project" value="EnsemblFungi"/>
</dbReference>
<gene>
    <name evidence="7" type="primary">KAFR0L00410</name>
    <name evidence="7" type="ORF">KAFR_0L00410</name>
</gene>
<evidence type="ECO:0000256" key="4">
    <source>
        <dbReference type="PROSITE-ProRule" id="PRU00339"/>
    </source>
</evidence>
<reference evidence="7 8" key="1">
    <citation type="journal article" date="2011" name="Proc. Natl. Acad. Sci. U.S.A.">
        <title>Evolutionary erosion of yeast sex chromosomes by mating-type switching accidents.</title>
        <authorList>
            <person name="Gordon J.L."/>
            <person name="Armisen D."/>
            <person name="Proux-Wera E."/>
            <person name="Oheigeartaigh S.S."/>
            <person name="Byrne K.P."/>
            <person name="Wolfe K.H."/>
        </authorList>
    </citation>
    <scope>NUCLEOTIDE SEQUENCE [LARGE SCALE GENOMIC DNA]</scope>
    <source>
        <strain evidence="8">ATCC 22294 / BCRC 22015 / CBS 2517 / CECT 1963 / NBRC 1671 / NRRL Y-8276</strain>
    </source>
</reference>
<name>H2B1Z8_KAZAF</name>
<feature type="domain" description="SGTA homodimerisation" evidence="6">
    <location>
        <begin position="4"/>
        <end position="70"/>
    </location>
</feature>
<dbReference type="HOGENOM" id="CLU_044224_1_0_1"/>
<dbReference type="InterPro" id="IPR047150">
    <property type="entry name" value="SGT"/>
</dbReference>
<dbReference type="Pfam" id="PF13181">
    <property type="entry name" value="TPR_8"/>
    <property type="match status" value="1"/>
</dbReference>
<evidence type="ECO:0000259" key="6">
    <source>
        <dbReference type="Pfam" id="PF16546"/>
    </source>
</evidence>
<keyword evidence="3 4" id="KW-0802">TPR repeat</keyword>
<comment type="similarity">
    <text evidence="1">Belongs to the SGT family.</text>
</comment>
<dbReference type="GO" id="GO:0016020">
    <property type="term" value="C:membrane"/>
    <property type="evidence" value="ECO:0007669"/>
    <property type="project" value="TreeGrafter"/>
</dbReference>
<feature type="repeat" description="TPR" evidence="4">
    <location>
        <begin position="167"/>
        <end position="200"/>
    </location>
</feature>
<dbReference type="InterPro" id="IPR019734">
    <property type="entry name" value="TPR_rpt"/>
</dbReference>
<dbReference type="GO" id="GO:0006620">
    <property type="term" value="P:post-translational protein targeting to endoplasmic reticulum membrane"/>
    <property type="evidence" value="ECO:0007669"/>
    <property type="project" value="EnsemblFungi"/>
</dbReference>
<dbReference type="PROSITE" id="PS50005">
    <property type="entry name" value="TPR"/>
    <property type="match status" value="3"/>
</dbReference>
<evidence type="ECO:0000313" key="7">
    <source>
        <dbReference type="EMBL" id="CCF60648.1"/>
    </source>
</evidence>
<dbReference type="PANTHER" id="PTHR45831">
    <property type="entry name" value="LD24721P"/>
    <property type="match status" value="1"/>
</dbReference>
<feature type="repeat" description="TPR" evidence="4">
    <location>
        <begin position="133"/>
        <end position="166"/>
    </location>
</feature>
<dbReference type="GO" id="GO:0042802">
    <property type="term" value="F:identical protein binding"/>
    <property type="evidence" value="ECO:0007669"/>
    <property type="project" value="EnsemblFungi"/>
</dbReference>
<proteinExistence type="inferred from homology"/>
<dbReference type="Gene3D" id="1.25.40.10">
    <property type="entry name" value="Tetratricopeptide repeat domain"/>
    <property type="match status" value="1"/>
</dbReference>
<dbReference type="KEGG" id="kaf:KAFR_0L00410"/>
<evidence type="ECO:0000256" key="2">
    <source>
        <dbReference type="ARBA" id="ARBA00022737"/>
    </source>
</evidence>
<evidence type="ECO:0000256" key="5">
    <source>
        <dbReference type="SAM" id="MobiDB-lite"/>
    </source>
</evidence>
<dbReference type="SMART" id="SM00028">
    <property type="entry name" value="TPR"/>
    <property type="match status" value="3"/>
</dbReference>
<dbReference type="Gene3D" id="1.20.5.420">
    <property type="entry name" value="Immunoglobulin FC, subunit C"/>
    <property type="match status" value="1"/>
</dbReference>
<evidence type="ECO:0000256" key="1">
    <source>
        <dbReference type="ARBA" id="ARBA00008175"/>
    </source>
</evidence>
<dbReference type="EMBL" id="HE650832">
    <property type="protein sequence ID" value="CCF60648.1"/>
    <property type="molecule type" value="Genomic_DNA"/>
</dbReference>
<dbReference type="AlphaFoldDB" id="H2B1Z8"/>
<sequence>MPLSNKEISTLIVDYLVKVTEKNDVSEDVKDSLNVAIDCITDSFEFERDSTSGLIKSKFYNLSLPELLEVAMENSAKENVTVNVPKDELENDEETKVKAEKLKLEGNKAMAMKDFDLAIAKYSEAISISPNNAIYYANRAAAYSSLKDFEKATEDAESAIRVDPNYSKGYSRLGFAKYALNKPEEALEAYKKVLDLEGDKATEIMKRDYETAKKRVEQSLNLEKKESTPKEESVTESAANAAAGGFPDMSSMLGGGLNGLLNNPQLMQAAQQMMSDPNAMSKIQSMMQNPSIRQMAENFQNGNTPDFSQLMNDPNIKDMAKNFFGGNNQQQ</sequence>
<evidence type="ECO:0000256" key="3">
    <source>
        <dbReference type="ARBA" id="ARBA00022803"/>
    </source>
</evidence>
<dbReference type="InterPro" id="IPR011990">
    <property type="entry name" value="TPR-like_helical_dom_sf"/>
</dbReference>
<dbReference type="SUPFAM" id="SSF48452">
    <property type="entry name" value="TPR-like"/>
    <property type="match status" value="1"/>
</dbReference>